<feature type="chain" id="PRO_5041155244" evidence="1">
    <location>
        <begin position="20"/>
        <end position="236"/>
    </location>
</feature>
<feature type="signal peptide" evidence="1">
    <location>
        <begin position="1"/>
        <end position="19"/>
    </location>
</feature>
<accession>A0A9W9KYS2</accession>
<comment type="caution">
    <text evidence="2">The sequence shown here is derived from an EMBL/GenBank/DDBJ whole genome shotgun (WGS) entry which is preliminary data.</text>
</comment>
<keyword evidence="1" id="KW-0732">Signal</keyword>
<evidence type="ECO:0000313" key="3">
    <source>
        <dbReference type="Proteomes" id="UP001147746"/>
    </source>
</evidence>
<reference evidence="2" key="2">
    <citation type="journal article" date="2023" name="IMA Fungus">
        <title>Comparative genomic study of the Penicillium genus elucidates a diverse pangenome and 15 lateral gene transfer events.</title>
        <authorList>
            <person name="Petersen C."/>
            <person name="Sorensen T."/>
            <person name="Nielsen M.R."/>
            <person name="Sondergaard T.E."/>
            <person name="Sorensen J.L."/>
            <person name="Fitzpatrick D.A."/>
            <person name="Frisvad J.C."/>
            <person name="Nielsen K.L."/>
        </authorList>
    </citation>
    <scope>NUCLEOTIDE SEQUENCE</scope>
    <source>
        <strain evidence="2">IBT 21472</strain>
    </source>
</reference>
<reference evidence="2" key="1">
    <citation type="submission" date="2022-12" db="EMBL/GenBank/DDBJ databases">
        <authorList>
            <person name="Petersen C."/>
        </authorList>
    </citation>
    <scope>NUCLEOTIDE SEQUENCE</scope>
    <source>
        <strain evidence="2">IBT 21472</strain>
    </source>
</reference>
<protein>
    <submittedName>
        <fullName evidence="2">Uncharacterized protein</fullName>
    </submittedName>
</protein>
<keyword evidence="3" id="KW-1185">Reference proteome</keyword>
<organism evidence="2 3">
    <name type="scientific">Penicillium atrosanguineum</name>
    <dbReference type="NCBI Taxonomy" id="1132637"/>
    <lineage>
        <taxon>Eukaryota</taxon>
        <taxon>Fungi</taxon>
        <taxon>Dikarya</taxon>
        <taxon>Ascomycota</taxon>
        <taxon>Pezizomycotina</taxon>
        <taxon>Eurotiomycetes</taxon>
        <taxon>Eurotiomycetidae</taxon>
        <taxon>Eurotiales</taxon>
        <taxon>Aspergillaceae</taxon>
        <taxon>Penicillium</taxon>
    </lineage>
</organism>
<sequence length="236" mass="26114">MRFFHLAALTLASTLGAHAQCDGVSNVGNSCYEYPDGCPSSSFLYPAGSCKERIQLVGNYNCCCGCPGKVTEYHHCVIEFHSEALLNYKTPGNLVGFCQDDRFYTRIDSELLTKQNCEDAQLAIAKKMTEFYQEKSGQKSKFFTPIKGGGKVKTYPAGNKAWVYKIWEGIEQVEGFKNITPSCQGNKKQSLVAAQCALEKNNACFGVMGKRFHASTDTFYKAEHGVEIPKWPGSGY</sequence>
<dbReference type="OrthoDB" id="4516018at2759"/>
<dbReference type="AlphaFoldDB" id="A0A9W9KYS2"/>
<evidence type="ECO:0000256" key="1">
    <source>
        <dbReference type="SAM" id="SignalP"/>
    </source>
</evidence>
<dbReference type="EMBL" id="JAPZBO010000001">
    <property type="protein sequence ID" value="KAJ5331111.1"/>
    <property type="molecule type" value="Genomic_DNA"/>
</dbReference>
<proteinExistence type="predicted"/>
<evidence type="ECO:0000313" key="2">
    <source>
        <dbReference type="EMBL" id="KAJ5331111.1"/>
    </source>
</evidence>
<dbReference type="Proteomes" id="UP001147746">
    <property type="component" value="Unassembled WGS sequence"/>
</dbReference>
<name>A0A9W9KYS2_9EURO</name>
<gene>
    <name evidence="2" type="ORF">N7476_000894</name>
</gene>